<name>A0A2Z6ZT25_9LAMI</name>
<dbReference type="Proteomes" id="UP000250235">
    <property type="component" value="Unassembled WGS sequence"/>
</dbReference>
<proteinExistence type="predicted"/>
<evidence type="ECO:0000313" key="2">
    <source>
        <dbReference type="Proteomes" id="UP000250235"/>
    </source>
</evidence>
<evidence type="ECO:0000313" key="1">
    <source>
        <dbReference type="EMBL" id="KZT76354.1"/>
    </source>
</evidence>
<dbReference type="EMBL" id="KV130251">
    <property type="protein sequence ID" value="KZT76354.1"/>
    <property type="molecule type" value="Genomic_DNA"/>
</dbReference>
<protein>
    <submittedName>
        <fullName evidence="1">Uncharacterized protein</fullName>
    </submittedName>
</protein>
<dbReference type="AlphaFoldDB" id="A0A2Z6ZT25"/>
<reference evidence="1 2" key="1">
    <citation type="journal article" date="2015" name="Proc. Natl. Acad. Sci. U.S.A.">
        <title>The resurrection genome of Boea hygrometrica: A blueprint for survival of dehydration.</title>
        <authorList>
            <person name="Xiao L."/>
            <person name="Yang G."/>
            <person name="Zhang L."/>
            <person name="Yang X."/>
            <person name="Zhao S."/>
            <person name="Ji Z."/>
            <person name="Zhou Q."/>
            <person name="Hu M."/>
            <person name="Wang Y."/>
            <person name="Chen M."/>
            <person name="Xu Y."/>
            <person name="Jin H."/>
            <person name="Xiao X."/>
            <person name="Hu G."/>
            <person name="Bao F."/>
            <person name="Hu Y."/>
            <person name="Wan P."/>
            <person name="Li L."/>
            <person name="Deng X."/>
            <person name="Kuang T."/>
            <person name="Xiang C."/>
            <person name="Zhu J.K."/>
            <person name="Oliver M.J."/>
            <person name="He Y."/>
        </authorList>
    </citation>
    <scope>NUCLEOTIDE SEQUENCE [LARGE SCALE GENOMIC DNA]</scope>
    <source>
        <strain evidence="2">cv. XS01</strain>
    </source>
</reference>
<sequence>MRRRYHERQRARFIARRCVPRMARRCLPLAAREAKSIPAGWPTASRNWLRHGRAQRRPSCRAWRDQRAAVCRTLCDGGGCHRAAAVRRISGSVVTANFF</sequence>
<organism evidence="1 2">
    <name type="scientific">Dorcoceras hygrometricum</name>
    <dbReference type="NCBI Taxonomy" id="472368"/>
    <lineage>
        <taxon>Eukaryota</taxon>
        <taxon>Viridiplantae</taxon>
        <taxon>Streptophyta</taxon>
        <taxon>Embryophyta</taxon>
        <taxon>Tracheophyta</taxon>
        <taxon>Spermatophyta</taxon>
        <taxon>Magnoliopsida</taxon>
        <taxon>eudicotyledons</taxon>
        <taxon>Gunneridae</taxon>
        <taxon>Pentapetalae</taxon>
        <taxon>asterids</taxon>
        <taxon>lamiids</taxon>
        <taxon>Lamiales</taxon>
        <taxon>Gesneriaceae</taxon>
        <taxon>Didymocarpoideae</taxon>
        <taxon>Trichosporeae</taxon>
        <taxon>Loxocarpinae</taxon>
        <taxon>Dorcoceras</taxon>
    </lineage>
</organism>
<keyword evidence="2" id="KW-1185">Reference proteome</keyword>
<gene>
    <name evidence="1" type="ORF">F511_46620</name>
</gene>
<accession>A0A2Z6ZT25</accession>